<evidence type="ECO:0000313" key="1">
    <source>
        <dbReference type="EMBL" id="OGZ13031.1"/>
    </source>
</evidence>
<dbReference type="EMBL" id="MHLP01000013">
    <property type="protein sequence ID" value="OGZ13031.1"/>
    <property type="molecule type" value="Genomic_DNA"/>
</dbReference>
<gene>
    <name evidence="1" type="ORF">A2942_00655</name>
</gene>
<protein>
    <submittedName>
        <fullName evidence="1">Uncharacterized protein</fullName>
    </submittedName>
</protein>
<evidence type="ECO:0000313" key="2">
    <source>
        <dbReference type="Proteomes" id="UP000178534"/>
    </source>
</evidence>
<name>A0A1G2DJC2_9BACT</name>
<dbReference type="AlphaFoldDB" id="A0A1G2DJC2"/>
<sequence length="59" mass="6613">MTEEKKNDIMKICELCKKEVKEGDGVHVLGGTAFECKQCAGDPKDHEHDKNKEGVCKFC</sequence>
<organism evidence="1 2">
    <name type="scientific">Candidatus Lloydbacteria bacterium RIFCSPLOWO2_01_FULL_50_20</name>
    <dbReference type="NCBI Taxonomy" id="1798665"/>
    <lineage>
        <taxon>Bacteria</taxon>
        <taxon>Candidatus Lloydiibacteriota</taxon>
    </lineage>
</organism>
<proteinExistence type="predicted"/>
<reference evidence="1 2" key="1">
    <citation type="journal article" date="2016" name="Nat. Commun.">
        <title>Thousands of microbial genomes shed light on interconnected biogeochemical processes in an aquifer system.</title>
        <authorList>
            <person name="Anantharaman K."/>
            <person name="Brown C.T."/>
            <person name="Hug L.A."/>
            <person name="Sharon I."/>
            <person name="Castelle C.J."/>
            <person name="Probst A.J."/>
            <person name="Thomas B.C."/>
            <person name="Singh A."/>
            <person name="Wilkins M.J."/>
            <person name="Karaoz U."/>
            <person name="Brodie E.L."/>
            <person name="Williams K.H."/>
            <person name="Hubbard S.S."/>
            <person name="Banfield J.F."/>
        </authorList>
    </citation>
    <scope>NUCLEOTIDE SEQUENCE [LARGE SCALE GENOMIC DNA]</scope>
</reference>
<accession>A0A1G2DJC2</accession>
<dbReference type="STRING" id="1798665.A2942_00655"/>
<comment type="caution">
    <text evidence="1">The sequence shown here is derived from an EMBL/GenBank/DDBJ whole genome shotgun (WGS) entry which is preliminary data.</text>
</comment>
<dbReference type="Proteomes" id="UP000178534">
    <property type="component" value="Unassembled WGS sequence"/>
</dbReference>